<accession>A0AAJ0HEX5</accession>
<comment type="caution">
    <text evidence="1">The sequence shown here is derived from an EMBL/GenBank/DDBJ whole genome shotgun (WGS) entry which is preliminary data.</text>
</comment>
<protein>
    <submittedName>
        <fullName evidence="1">Uncharacterized protein</fullName>
    </submittedName>
</protein>
<dbReference type="AlphaFoldDB" id="A0AAJ0HEX5"/>
<evidence type="ECO:0000313" key="1">
    <source>
        <dbReference type="EMBL" id="KAK3349386.1"/>
    </source>
</evidence>
<name>A0AAJ0HEX5_9PEZI</name>
<sequence length="97" mass="11042">MVRAPGEGSGLVTLDEESNCFRLVHYTTQEYFERIRRDRFPEAPTTIAKICLTILAFPPFAVDVGYCPSEEKLRARLEQSRSWVMLPATGETTFPTK</sequence>
<dbReference type="EMBL" id="JAUIQD010000005">
    <property type="protein sequence ID" value="KAK3349386.1"/>
    <property type="molecule type" value="Genomic_DNA"/>
</dbReference>
<keyword evidence="2" id="KW-1185">Reference proteome</keyword>
<reference evidence="1" key="2">
    <citation type="submission" date="2023-06" db="EMBL/GenBank/DDBJ databases">
        <authorList>
            <consortium name="Lawrence Berkeley National Laboratory"/>
            <person name="Haridas S."/>
            <person name="Hensen N."/>
            <person name="Bonometti L."/>
            <person name="Westerberg I."/>
            <person name="Brannstrom I.O."/>
            <person name="Guillou S."/>
            <person name="Cros-Aarteil S."/>
            <person name="Calhoun S."/>
            <person name="Kuo A."/>
            <person name="Mondo S."/>
            <person name="Pangilinan J."/>
            <person name="Riley R."/>
            <person name="Labutti K."/>
            <person name="Andreopoulos B."/>
            <person name="Lipzen A."/>
            <person name="Chen C."/>
            <person name="Yanf M."/>
            <person name="Daum C."/>
            <person name="Ng V."/>
            <person name="Clum A."/>
            <person name="Steindorff A."/>
            <person name="Ohm R."/>
            <person name="Martin F."/>
            <person name="Silar P."/>
            <person name="Natvig D."/>
            <person name="Lalanne C."/>
            <person name="Gautier V."/>
            <person name="Ament-Velasquez S.L."/>
            <person name="Kruys A."/>
            <person name="Hutchinson M.I."/>
            <person name="Powell A.J."/>
            <person name="Barry K."/>
            <person name="Miller A.N."/>
            <person name="Grigoriev I.V."/>
            <person name="Debuchy R."/>
            <person name="Gladieux P."/>
            <person name="Thoren M.H."/>
            <person name="Johannesson H."/>
        </authorList>
    </citation>
    <scope>NUCLEOTIDE SEQUENCE</scope>
    <source>
        <strain evidence="1">CBS 955.72</strain>
    </source>
</reference>
<evidence type="ECO:0000313" key="2">
    <source>
        <dbReference type="Proteomes" id="UP001275084"/>
    </source>
</evidence>
<organism evidence="1 2">
    <name type="scientific">Lasiosphaeria hispida</name>
    <dbReference type="NCBI Taxonomy" id="260671"/>
    <lineage>
        <taxon>Eukaryota</taxon>
        <taxon>Fungi</taxon>
        <taxon>Dikarya</taxon>
        <taxon>Ascomycota</taxon>
        <taxon>Pezizomycotina</taxon>
        <taxon>Sordariomycetes</taxon>
        <taxon>Sordariomycetidae</taxon>
        <taxon>Sordariales</taxon>
        <taxon>Lasiosphaeriaceae</taxon>
        <taxon>Lasiosphaeria</taxon>
    </lineage>
</organism>
<gene>
    <name evidence="1" type="ORF">B0T25DRAFT_241016</name>
</gene>
<reference evidence="1" key="1">
    <citation type="journal article" date="2023" name="Mol. Phylogenet. Evol.">
        <title>Genome-scale phylogeny and comparative genomics of the fungal order Sordariales.</title>
        <authorList>
            <person name="Hensen N."/>
            <person name="Bonometti L."/>
            <person name="Westerberg I."/>
            <person name="Brannstrom I.O."/>
            <person name="Guillou S."/>
            <person name="Cros-Aarteil S."/>
            <person name="Calhoun S."/>
            <person name="Haridas S."/>
            <person name="Kuo A."/>
            <person name="Mondo S."/>
            <person name="Pangilinan J."/>
            <person name="Riley R."/>
            <person name="LaButti K."/>
            <person name="Andreopoulos B."/>
            <person name="Lipzen A."/>
            <person name="Chen C."/>
            <person name="Yan M."/>
            <person name="Daum C."/>
            <person name="Ng V."/>
            <person name="Clum A."/>
            <person name="Steindorff A."/>
            <person name="Ohm R.A."/>
            <person name="Martin F."/>
            <person name="Silar P."/>
            <person name="Natvig D.O."/>
            <person name="Lalanne C."/>
            <person name="Gautier V."/>
            <person name="Ament-Velasquez S.L."/>
            <person name="Kruys A."/>
            <person name="Hutchinson M.I."/>
            <person name="Powell A.J."/>
            <person name="Barry K."/>
            <person name="Miller A.N."/>
            <person name="Grigoriev I.V."/>
            <person name="Debuchy R."/>
            <person name="Gladieux P."/>
            <person name="Hiltunen Thoren M."/>
            <person name="Johannesson H."/>
        </authorList>
    </citation>
    <scope>NUCLEOTIDE SEQUENCE</scope>
    <source>
        <strain evidence="1">CBS 955.72</strain>
    </source>
</reference>
<dbReference type="Proteomes" id="UP001275084">
    <property type="component" value="Unassembled WGS sequence"/>
</dbReference>
<proteinExistence type="predicted"/>